<keyword evidence="5" id="KW-0238">DNA-binding</keyword>
<dbReference type="FunFam" id="3.30.730.10:FF:000001">
    <property type="entry name" value="Ethylene-responsive transcription factor 2"/>
    <property type="match status" value="1"/>
</dbReference>
<feature type="domain" description="AP2/ERF" evidence="11">
    <location>
        <begin position="56"/>
        <end position="113"/>
    </location>
</feature>
<dbReference type="Proteomes" id="UP001187471">
    <property type="component" value="Unassembled WGS sequence"/>
</dbReference>
<gene>
    <name evidence="12" type="ORF">RJ640_020906</name>
</gene>
<evidence type="ECO:0000256" key="8">
    <source>
        <dbReference type="ARBA" id="ARBA00023242"/>
    </source>
</evidence>
<dbReference type="GO" id="GO:0003700">
    <property type="term" value="F:DNA-binding transcription factor activity"/>
    <property type="evidence" value="ECO:0007669"/>
    <property type="project" value="InterPro"/>
</dbReference>
<keyword evidence="2" id="KW-0611">Plant defense</keyword>
<keyword evidence="4" id="KW-0346">Stress response</keyword>
<dbReference type="PRINTS" id="PR00367">
    <property type="entry name" value="ETHRSPELEMNT"/>
</dbReference>
<dbReference type="InterPro" id="IPR036955">
    <property type="entry name" value="AP2/ERF_dom_sf"/>
</dbReference>
<dbReference type="GO" id="GO:0045893">
    <property type="term" value="P:positive regulation of DNA-templated transcription"/>
    <property type="evidence" value="ECO:0007669"/>
    <property type="project" value="TreeGrafter"/>
</dbReference>
<dbReference type="Gene3D" id="3.30.730.10">
    <property type="entry name" value="AP2/ERF domain"/>
    <property type="match status" value="1"/>
</dbReference>
<name>A0AA88R7H5_9ASTE</name>
<proteinExistence type="inferred from homology"/>
<organism evidence="12 13">
    <name type="scientific">Escallonia rubra</name>
    <dbReference type="NCBI Taxonomy" id="112253"/>
    <lineage>
        <taxon>Eukaryota</taxon>
        <taxon>Viridiplantae</taxon>
        <taxon>Streptophyta</taxon>
        <taxon>Embryophyta</taxon>
        <taxon>Tracheophyta</taxon>
        <taxon>Spermatophyta</taxon>
        <taxon>Magnoliopsida</taxon>
        <taxon>eudicotyledons</taxon>
        <taxon>Gunneridae</taxon>
        <taxon>Pentapetalae</taxon>
        <taxon>asterids</taxon>
        <taxon>campanulids</taxon>
        <taxon>Escalloniales</taxon>
        <taxon>Escalloniaceae</taxon>
        <taxon>Escallonia</taxon>
    </lineage>
</organism>
<dbReference type="InterPro" id="IPR001471">
    <property type="entry name" value="AP2/ERF_dom"/>
</dbReference>
<keyword evidence="13" id="KW-1185">Reference proteome</keyword>
<dbReference type="GO" id="GO:0006952">
    <property type="term" value="P:defense response"/>
    <property type="evidence" value="ECO:0007669"/>
    <property type="project" value="UniProtKB-KW"/>
</dbReference>
<dbReference type="PANTHER" id="PTHR31241">
    <property type="entry name" value="DEHYDRATION-RESPONSIVE ELEMENT-BINDING PROTEIN 2C"/>
    <property type="match status" value="1"/>
</dbReference>
<keyword evidence="7" id="KW-0804">Transcription</keyword>
<dbReference type="CDD" id="cd00018">
    <property type="entry name" value="AP2"/>
    <property type="match status" value="1"/>
</dbReference>
<evidence type="ECO:0000256" key="1">
    <source>
        <dbReference type="ARBA" id="ARBA00004123"/>
    </source>
</evidence>
<feature type="compositionally biased region" description="Low complexity" evidence="10">
    <location>
        <begin position="19"/>
        <end position="30"/>
    </location>
</feature>
<evidence type="ECO:0000256" key="3">
    <source>
        <dbReference type="ARBA" id="ARBA00023015"/>
    </source>
</evidence>
<dbReference type="InterPro" id="IPR016177">
    <property type="entry name" value="DNA-bd_dom_sf"/>
</dbReference>
<dbReference type="PROSITE" id="PS51032">
    <property type="entry name" value="AP2_ERF"/>
    <property type="match status" value="1"/>
</dbReference>
<accession>A0AA88R7H5</accession>
<dbReference type="Pfam" id="PF00847">
    <property type="entry name" value="AP2"/>
    <property type="match status" value="1"/>
</dbReference>
<feature type="region of interest" description="Disordered" evidence="10">
    <location>
        <begin position="109"/>
        <end position="132"/>
    </location>
</feature>
<evidence type="ECO:0000256" key="9">
    <source>
        <dbReference type="ARBA" id="ARBA00024343"/>
    </source>
</evidence>
<evidence type="ECO:0000256" key="2">
    <source>
        <dbReference type="ARBA" id="ARBA00022821"/>
    </source>
</evidence>
<sequence>MLKSAMMKMGGNRERKQQHLQPQQQQQQQQVKRSAQASSRKGCMRGKGGPDNAACTYKGVRQRTWGKWVAEIREPNRGARVWLGTFETSDAAAVAYDAAARKLYGPDATLNLPHKKKNPHNNDQIMADPNPPMQMQSMVLPPNGPACSSSSSDQSPLSGLTEESLFYDHGYAIMGYGIVDPPHNNVEMVEENELMGLQDGLWGNLNANLPEFDDSSIWAEATATMDYQAMAADPGLFAGNWEAMSDPRCY</sequence>
<comment type="subcellular location">
    <subcellularLocation>
        <location evidence="1">Nucleus</location>
    </subcellularLocation>
</comment>
<dbReference type="GO" id="GO:0005634">
    <property type="term" value="C:nucleus"/>
    <property type="evidence" value="ECO:0007669"/>
    <property type="project" value="UniProtKB-SubCell"/>
</dbReference>
<evidence type="ECO:0000256" key="6">
    <source>
        <dbReference type="ARBA" id="ARBA00023159"/>
    </source>
</evidence>
<protein>
    <recommendedName>
        <fullName evidence="11">AP2/ERF domain-containing protein</fullName>
    </recommendedName>
</protein>
<reference evidence="12" key="1">
    <citation type="submission" date="2022-12" db="EMBL/GenBank/DDBJ databases">
        <title>Draft genome assemblies for two species of Escallonia (Escalloniales).</title>
        <authorList>
            <person name="Chanderbali A."/>
            <person name="Dervinis C."/>
            <person name="Anghel I."/>
            <person name="Soltis D."/>
            <person name="Soltis P."/>
            <person name="Zapata F."/>
        </authorList>
    </citation>
    <scope>NUCLEOTIDE SEQUENCE</scope>
    <source>
        <strain evidence="12">UCBG92.1500</strain>
        <tissue evidence="12">Leaf</tissue>
    </source>
</reference>
<evidence type="ECO:0000313" key="12">
    <source>
        <dbReference type="EMBL" id="KAK2971500.1"/>
    </source>
</evidence>
<keyword evidence="3" id="KW-0805">Transcription regulation</keyword>
<evidence type="ECO:0000259" key="11">
    <source>
        <dbReference type="PROSITE" id="PS51032"/>
    </source>
</evidence>
<dbReference type="SMART" id="SM00380">
    <property type="entry name" value="AP2"/>
    <property type="match status" value="1"/>
</dbReference>
<evidence type="ECO:0000256" key="4">
    <source>
        <dbReference type="ARBA" id="ARBA00023016"/>
    </source>
</evidence>
<comment type="caution">
    <text evidence="12">The sequence shown here is derived from an EMBL/GenBank/DDBJ whole genome shotgun (WGS) entry which is preliminary data.</text>
</comment>
<dbReference type="SUPFAM" id="SSF54171">
    <property type="entry name" value="DNA-binding domain"/>
    <property type="match status" value="1"/>
</dbReference>
<keyword evidence="8" id="KW-0539">Nucleus</keyword>
<dbReference type="EMBL" id="JAVXUO010002582">
    <property type="protein sequence ID" value="KAK2971500.1"/>
    <property type="molecule type" value="Genomic_DNA"/>
</dbReference>
<dbReference type="PANTHER" id="PTHR31241:SF62">
    <property type="entry name" value="DEHYDRATION-RESPONSIVE ELEMENT-BINDING PROTEIN 2D"/>
    <property type="match status" value="1"/>
</dbReference>
<keyword evidence="6" id="KW-0010">Activator</keyword>
<feature type="region of interest" description="Disordered" evidence="10">
    <location>
        <begin position="1"/>
        <end position="55"/>
    </location>
</feature>
<evidence type="ECO:0000256" key="5">
    <source>
        <dbReference type="ARBA" id="ARBA00023125"/>
    </source>
</evidence>
<dbReference type="AlphaFoldDB" id="A0AA88R7H5"/>
<evidence type="ECO:0000313" key="13">
    <source>
        <dbReference type="Proteomes" id="UP001187471"/>
    </source>
</evidence>
<evidence type="ECO:0000256" key="7">
    <source>
        <dbReference type="ARBA" id="ARBA00023163"/>
    </source>
</evidence>
<comment type="similarity">
    <text evidence="9">Belongs to the AP2/ERF transcription factor family. ERF subfamily.</text>
</comment>
<evidence type="ECO:0000256" key="10">
    <source>
        <dbReference type="SAM" id="MobiDB-lite"/>
    </source>
</evidence>
<dbReference type="GO" id="GO:0000976">
    <property type="term" value="F:transcription cis-regulatory region binding"/>
    <property type="evidence" value="ECO:0007669"/>
    <property type="project" value="TreeGrafter"/>
</dbReference>